<reference evidence="1 2" key="3">
    <citation type="journal article" date="2013" name="Rice">
        <title>Improvement of the Oryza sativa Nipponbare reference genome using next generation sequence and optical map data.</title>
        <authorList>
            <person name="Kawahara Y."/>
            <person name="de la Bastide M."/>
            <person name="Hamilton J.P."/>
            <person name="Kanamori H."/>
            <person name="McCombie W.R."/>
            <person name="Ouyang S."/>
            <person name="Schwartz D.C."/>
            <person name="Tanaka T."/>
            <person name="Wu J."/>
            <person name="Zhou S."/>
            <person name="Childs K.L."/>
            <person name="Davidson R.M."/>
            <person name="Lin H."/>
            <person name="Quesada-Ocampo L."/>
            <person name="Vaillancourt B."/>
            <person name="Sakai H."/>
            <person name="Lee S.S."/>
            <person name="Kim J."/>
            <person name="Numa H."/>
            <person name="Itoh T."/>
            <person name="Buell C.R."/>
            <person name="Matsumoto T."/>
        </authorList>
    </citation>
    <scope>NUCLEOTIDE SEQUENCE [LARGE SCALE GENOMIC DNA]</scope>
    <source>
        <strain evidence="2">cv. Nipponbare</strain>
    </source>
</reference>
<dbReference type="EMBL" id="AP014957">
    <property type="protein sequence ID" value="BAS71737.1"/>
    <property type="molecule type" value="Genomic_DNA"/>
</dbReference>
<reference evidence="2" key="1">
    <citation type="journal article" date="2005" name="Nature">
        <title>The map-based sequence of the rice genome.</title>
        <authorList>
            <consortium name="International rice genome sequencing project (IRGSP)"/>
            <person name="Matsumoto T."/>
            <person name="Wu J."/>
            <person name="Kanamori H."/>
            <person name="Katayose Y."/>
            <person name="Fujisawa M."/>
            <person name="Namiki N."/>
            <person name="Mizuno H."/>
            <person name="Yamamoto K."/>
            <person name="Antonio B.A."/>
            <person name="Baba T."/>
            <person name="Sakata K."/>
            <person name="Nagamura Y."/>
            <person name="Aoki H."/>
            <person name="Arikawa K."/>
            <person name="Arita K."/>
            <person name="Bito T."/>
            <person name="Chiden Y."/>
            <person name="Fujitsuka N."/>
            <person name="Fukunaka R."/>
            <person name="Hamada M."/>
            <person name="Harada C."/>
            <person name="Hayashi A."/>
            <person name="Hijishita S."/>
            <person name="Honda M."/>
            <person name="Hosokawa S."/>
            <person name="Ichikawa Y."/>
            <person name="Idonuma A."/>
            <person name="Iijima M."/>
            <person name="Ikeda M."/>
            <person name="Ikeno M."/>
            <person name="Ito K."/>
            <person name="Ito S."/>
            <person name="Ito T."/>
            <person name="Ito Y."/>
            <person name="Ito Y."/>
            <person name="Iwabuchi A."/>
            <person name="Kamiya K."/>
            <person name="Karasawa W."/>
            <person name="Kurita K."/>
            <person name="Katagiri S."/>
            <person name="Kikuta A."/>
            <person name="Kobayashi H."/>
            <person name="Kobayashi N."/>
            <person name="Machita K."/>
            <person name="Maehara T."/>
            <person name="Masukawa M."/>
            <person name="Mizubayashi T."/>
            <person name="Mukai Y."/>
            <person name="Nagasaki H."/>
            <person name="Nagata Y."/>
            <person name="Naito S."/>
            <person name="Nakashima M."/>
            <person name="Nakama Y."/>
            <person name="Nakamichi Y."/>
            <person name="Nakamura M."/>
            <person name="Meguro A."/>
            <person name="Negishi M."/>
            <person name="Ohta I."/>
            <person name="Ohta T."/>
            <person name="Okamoto M."/>
            <person name="Ono N."/>
            <person name="Saji S."/>
            <person name="Sakaguchi M."/>
            <person name="Sakai K."/>
            <person name="Shibata M."/>
            <person name="Shimokawa T."/>
            <person name="Song J."/>
            <person name="Takazaki Y."/>
            <person name="Terasawa K."/>
            <person name="Tsugane M."/>
            <person name="Tsuji K."/>
            <person name="Ueda S."/>
            <person name="Waki K."/>
            <person name="Yamagata H."/>
            <person name="Yamamoto M."/>
            <person name="Yamamoto S."/>
            <person name="Yamane H."/>
            <person name="Yoshiki S."/>
            <person name="Yoshihara R."/>
            <person name="Yukawa K."/>
            <person name="Zhong H."/>
            <person name="Yano M."/>
            <person name="Yuan Q."/>
            <person name="Ouyang S."/>
            <person name="Liu J."/>
            <person name="Jones K.M."/>
            <person name="Gansberger K."/>
            <person name="Moffat K."/>
            <person name="Hill J."/>
            <person name="Bera J."/>
            <person name="Fadrosh D."/>
            <person name="Jin S."/>
            <person name="Johri S."/>
            <person name="Kim M."/>
            <person name="Overton L."/>
            <person name="Reardon M."/>
            <person name="Tsitrin T."/>
            <person name="Vuong H."/>
            <person name="Weaver B."/>
            <person name="Ciecko A."/>
            <person name="Tallon L."/>
            <person name="Jackson J."/>
            <person name="Pai G."/>
            <person name="Aken S.V."/>
            <person name="Utterback T."/>
            <person name="Reidmuller S."/>
            <person name="Feldblyum T."/>
            <person name="Hsiao J."/>
            <person name="Zismann V."/>
            <person name="Iobst S."/>
            <person name="de Vazeille A.R."/>
            <person name="Buell C.R."/>
            <person name="Ying K."/>
            <person name="Li Y."/>
            <person name="Lu T."/>
            <person name="Huang Y."/>
            <person name="Zhao Q."/>
            <person name="Feng Q."/>
            <person name="Zhang L."/>
            <person name="Zhu J."/>
            <person name="Weng Q."/>
            <person name="Mu J."/>
            <person name="Lu Y."/>
            <person name="Fan D."/>
            <person name="Liu Y."/>
            <person name="Guan J."/>
            <person name="Zhang Y."/>
            <person name="Yu S."/>
            <person name="Liu X."/>
            <person name="Zhang Y."/>
            <person name="Hong G."/>
            <person name="Han B."/>
            <person name="Choisne N."/>
            <person name="Demange N."/>
            <person name="Orjeda G."/>
            <person name="Samain S."/>
            <person name="Cattolico L."/>
            <person name="Pelletier E."/>
            <person name="Couloux A."/>
            <person name="Segurens B."/>
            <person name="Wincker P."/>
            <person name="D'Hont A."/>
            <person name="Scarpelli C."/>
            <person name="Weissenbach J."/>
            <person name="Salanoubat M."/>
            <person name="Quetier F."/>
            <person name="Yu Y."/>
            <person name="Kim H.R."/>
            <person name="Rambo T."/>
            <person name="Currie J."/>
            <person name="Collura K."/>
            <person name="Luo M."/>
            <person name="Yang T."/>
            <person name="Ammiraju J.S.S."/>
            <person name="Engler F."/>
            <person name="Soderlund C."/>
            <person name="Wing R.A."/>
            <person name="Palmer L.E."/>
            <person name="de la Bastide M."/>
            <person name="Spiegel L."/>
            <person name="Nascimento L."/>
            <person name="Zutavern T."/>
            <person name="O'Shaughnessy A."/>
            <person name="Dike S."/>
            <person name="Dedhia N."/>
            <person name="Preston R."/>
            <person name="Balija V."/>
            <person name="McCombie W.R."/>
            <person name="Chow T."/>
            <person name="Chen H."/>
            <person name="Chung M."/>
            <person name="Chen C."/>
            <person name="Shaw J."/>
            <person name="Wu H."/>
            <person name="Hsiao K."/>
            <person name="Chao Y."/>
            <person name="Chu M."/>
            <person name="Cheng C."/>
            <person name="Hour A."/>
            <person name="Lee P."/>
            <person name="Lin S."/>
            <person name="Lin Y."/>
            <person name="Liou J."/>
            <person name="Liu S."/>
            <person name="Hsing Y."/>
            <person name="Raghuvanshi S."/>
            <person name="Mohanty A."/>
            <person name="Bharti A.K."/>
            <person name="Gaur A."/>
            <person name="Gupta V."/>
            <person name="Kumar D."/>
            <person name="Ravi V."/>
            <person name="Vij S."/>
            <person name="Kapur A."/>
            <person name="Khurana P."/>
            <person name="Khurana P."/>
            <person name="Khurana J.P."/>
            <person name="Tyagi A.K."/>
            <person name="Gaikwad K."/>
            <person name="Singh A."/>
            <person name="Dalal V."/>
            <person name="Srivastava S."/>
            <person name="Dixit A."/>
            <person name="Pal A.K."/>
            <person name="Ghazi I.A."/>
            <person name="Yadav M."/>
            <person name="Pandit A."/>
            <person name="Bhargava A."/>
            <person name="Sureshbabu K."/>
            <person name="Batra K."/>
            <person name="Sharma T.R."/>
            <person name="Mohapatra T."/>
            <person name="Singh N.K."/>
            <person name="Messing J."/>
            <person name="Nelson A.B."/>
            <person name="Fuks G."/>
            <person name="Kavchok S."/>
            <person name="Keizer G."/>
            <person name="Linton E."/>
            <person name="Llaca V."/>
            <person name="Song R."/>
            <person name="Tanyolac B."/>
            <person name="Young S."/>
            <person name="Ho-Il K."/>
            <person name="Hahn J.H."/>
            <person name="Sangsakoo G."/>
            <person name="Vanavichit A."/>
            <person name="de Mattos Luiz.A.T."/>
            <person name="Zimmer P.D."/>
            <person name="Malone G."/>
            <person name="Dellagostin O."/>
            <person name="de Oliveira A.C."/>
            <person name="Bevan M."/>
            <person name="Bancroft I."/>
            <person name="Minx P."/>
            <person name="Cordum H."/>
            <person name="Wilson R."/>
            <person name="Cheng Z."/>
            <person name="Jin W."/>
            <person name="Jiang J."/>
            <person name="Leong S.A."/>
            <person name="Iwama H."/>
            <person name="Gojobori T."/>
            <person name="Itoh T."/>
            <person name="Niimura Y."/>
            <person name="Fujii Y."/>
            <person name="Habara T."/>
            <person name="Sakai H."/>
            <person name="Sato Y."/>
            <person name="Wilson G."/>
            <person name="Kumar K."/>
            <person name="McCouch S."/>
            <person name="Juretic N."/>
            <person name="Hoen D."/>
            <person name="Wright S."/>
            <person name="Bruskiewich R."/>
            <person name="Bureau T."/>
            <person name="Miyao A."/>
            <person name="Hirochika H."/>
            <person name="Nishikawa T."/>
            <person name="Kadowaki K."/>
            <person name="Sugiura M."/>
            <person name="Burr B."/>
            <person name="Sasaki T."/>
        </authorList>
    </citation>
    <scope>NUCLEOTIDE SEQUENCE [LARGE SCALE GENOMIC DNA]</scope>
    <source>
        <strain evidence="2">cv. Nipponbare</strain>
    </source>
</reference>
<dbReference type="Proteomes" id="UP000059680">
    <property type="component" value="Chromosome 1"/>
</dbReference>
<dbReference type="OMA" id="FCSWHPL"/>
<dbReference type="AlphaFoldDB" id="A0A0N7KCT8"/>
<evidence type="ECO:0000313" key="1">
    <source>
        <dbReference type="EMBL" id="BAS71737.1"/>
    </source>
</evidence>
<accession>A0A0N7KCT8</accession>
<dbReference type="InParanoid" id="A0A0N7KCT8"/>
<protein>
    <submittedName>
        <fullName evidence="1">Os01g0303401 protein</fullName>
    </submittedName>
</protein>
<sequence>MPESRLAALESAAPVMAKWTMWSAFPVSPVSATATPAIAPATALFFCSWHPLASLRPYVSPEYTPAANPARKEKQTYYDLYNSRGDSEIAFHLSRNCSS</sequence>
<organism evidence="1 2">
    <name type="scientific">Oryza sativa subsp. japonica</name>
    <name type="common">Rice</name>
    <dbReference type="NCBI Taxonomy" id="39947"/>
    <lineage>
        <taxon>Eukaryota</taxon>
        <taxon>Viridiplantae</taxon>
        <taxon>Streptophyta</taxon>
        <taxon>Embryophyta</taxon>
        <taxon>Tracheophyta</taxon>
        <taxon>Spermatophyta</taxon>
        <taxon>Magnoliopsida</taxon>
        <taxon>Liliopsida</taxon>
        <taxon>Poales</taxon>
        <taxon>Poaceae</taxon>
        <taxon>BOP clade</taxon>
        <taxon>Oryzoideae</taxon>
        <taxon>Oryzeae</taxon>
        <taxon>Oryzinae</taxon>
        <taxon>Oryza</taxon>
        <taxon>Oryza sativa</taxon>
    </lineage>
</organism>
<proteinExistence type="predicted"/>
<evidence type="ECO:0000313" key="2">
    <source>
        <dbReference type="Proteomes" id="UP000059680"/>
    </source>
</evidence>
<dbReference type="Gramene" id="Os01t0303401-00">
    <property type="protein sequence ID" value="Os01t0303401-00"/>
    <property type="gene ID" value="Os01g0303401"/>
</dbReference>
<gene>
    <name evidence="1" type="ordered locus">Os01g0303401</name>
    <name evidence="1" type="ORF">OSNPB_010303401</name>
</gene>
<name>A0A0N7KCT8_ORYSJ</name>
<dbReference type="PaxDb" id="39947-A0A0N7KCT8"/>
<keyword evidence="2" id="KW-1185">Reference proteome</keyword>
<reference evidence="1 2" key="2">
    <citation type="journal article" date="2013" name="Plant Cell Physiol.">
        <title>Rice Annotation Project Database (RAP-DB): an integrative and interactive database for rice genomics.</title>
        <authorList>
            <person name="Sakai H."/>
            <person name="Lee S.S."/>
            <person name="Tanaka T."/>
            <person name="Numa H."/>
            <person name="Kim J."/>
            <person name="Kawahara Y."/>
            <person name="Wakimoto H."/>
            <person name="Yang C.C."/>
            <person name="Iwamoto M."/>
            <person name="Abe T."/>
            <person name="Yamada Y."/>
            <person name="Muto A."/>
            <person name="Inokuchi H."/>
            <person name="Ikemura T."/>
            <person name="Matsumoto T."/>
            <person name="Sasaki T."/>
            <person name="Itoh T."/>
        </authorList>
    </citation>
    <scope>NUCLEOTIDE SEQUENCE [LARGE SCALE GENOMIC DNA]</scope>
    <source>
        <strain evidence="2">cv. Nipponbare</strain>
    </source>
</reference>